<evidence type="ECO:0000313" key="5">
    <source>
        <dbReference type="Proteomes" id="UP001152797"/>
    </source>
</evidence>
<evidence type="ECO:0000313" key="2">
    <source>
        <dbReference type="EMBL" id="CAI4001613.1"/>
    </source>
</evidence>
<dbReference type="InterPro" id="IPR006674">
    <property type="entry name" value="HD_domain"/>
</dbReference>
<dbReference type="Proteomes" id="UP001152797">
    <property type="component" value="Unassembled WGS sequence"/>
</dbReference>
<accession>A0A9P1G699</accession>
<dbReference type="SUPFAM" id="SSF109604">
    <property type="entry name" value="HD-domain/PDEase-like"/>
    <property type="match status" value="1"/>
</dbReference>
<dbReference type="Gene3D" id="1.10.3210.10">
    <property type="entry name" value="Hypothetical protein af1432"/>
    <property type="match status" value="1"/>
</dbReference>
<comment type="caution">
    <text evidence="2">The sequence shown here is derived from an EMBL/GenBank/DDBJ whole genome shotgun (WGS) entry which is preliminary data.</text>
</comment>
<sequence length="230" mass="26021">MSVKRKADEIVGTTCIDLAHLDKEGAQAMMTVFNKVRGAGFMVASPNNNAERVISMFKAQEGLSIGFPVDCYIHGLQTATLALRDGCDEETVVCALLHDLGECWSTINHGEIAASLLRPYISPKNYWILKHHEVFQAYIYQNGFELKDIEKVRDQFKDSPHFDACVQFCERYDSKAFDPEYDTLPLEHFIPMIKRIFNRKPYVESGCLEDGRENAAKFSLGEAYPSPEPN</sequence>
<dbReference type="OrthoDB" id="445007at2759"/>
<dbReference type="InterPro" id="IPR052567">
    <property type="entry name" value="OP_Dioxygenase"/>
</dbReference>
<evidence type="ECO:0000313" key="3">
    <source>
        <dbReference type="EMBL" id="CAL1154988.1"/>
    </source>
</evidence>
<dbReference type="EMBL" id="CAMXCT030002968">
    <property type="protein sequence ID" value="CAL4788925.1"/>
    <property type="molecule type" value="Genomic_DNA"/>
</dbReference>
<dbReference type="EMBL" id="CAMXCT010002968">
    <property type="protein sequence ID" value="CAI4001613.1"/>
    <property type="molecule type" value="Genomic_DNA"/>
</dbReference>
<reference evidence="2" key="1">
    <citation type="submission" date="2022-10" db="EMBL/GenBank/DDBJ databases">
        <authorList>
            <person name="Chen Y."/>
            <person name="Dougan E. K."/>
            <person name="Chan C."/>
            <person name="Rhodes N."/>
            <person name="Thang M."/>
        </authorList>
    </citation>
    <scope>NUCLEOTIDE SEQUENCE</scope>
</reference>
<protein>
    <submittedName>
        <fullName evidence="4">HD domain-containing protein</fullName>
    </submittedName>
</protein>
<dbReference type="AlphaFoldDB" id="A0A9P1G699"/>
<dbReference type="PANTHER" id="PTHR40202:SF1">
    <property type="entry name" value="HD DOMAIN-CONTAINING PROTEIN"/>
    <property type="match status" value="1"/>
</dbReference>
<dbReference type="Pfam" id="PF01966">
    <property type="entry name" value="HD"/>
    <property type="match status" value="1"/>
</dbReference>
<dbReference type="PANTHER" id="PTHR40202">
    <property type="match status" value="1"/>
</dbReference>
<dbReference type="EMBL" id="CAMXCT020002968">
    <property type="protein sequence ID" value="CAL1154988.1"/>
    <property type="molecule type" value="Genomic_DNA"/>
</dbReference>
<organism evidence="2">
    <name type="scientific">Cladocopium goreaui</name>
    <dbReference type="NCBI Taxonomy" id="2562237"/>
    <lineage>
        <taxon>Eukaryota</taxon>
        <taxon>Sar</taxon>
        <taxon>Alveolata</taxon>
        <taxon>Dinophyceae</taxon>
        <taxon>Suessiales</taxon>
        <taxon>Symbiodiniaceae</taxon>
        <taxon>Cladocopium</taxon>
    </lineage>
</organism>
<dbReference type="CDD" id="cd00077">
    <property type="entry name" value="HDc"/>
    <property type="match status" value="1"/>
</dbReference>
<name>A0A9P1G699_9DINO</name>
<evidence type="ECO:0000259" key="1">
    <source>
        <dbReference type="Pfam" id="PF01966"/>
    </source>
</evidence>
<reference evidence="3" key="2">
    <citation type="submission" date="2024-04" db="EMBL/GenBank/DDBJ databases">
        <authorList>
            <person name="Chen Y."/>
            <person name="Shah S."/>
            <person name="Dougan E. K."/>
            <person name="Thang M."/>
            <person name="Chan C."/>
        </authorList>
    </citation>
    <scope>NUCLEOTIDE SEQUENCE [LARGE SCALE GENOMIC DNA]</scope>
</reference>
<gene>
    <name evidence="2" type="ORF">C1SCF055_LOCUS27643</name>
</gene>
<evidence type="ECO:0000313" key="4">
    <source>
        <dbReference type="EMBL" id="CAL4788925.1"/>
    </source>
</evidence>
<proteinExistence type="predicted"/>
<keyword evidence="5" id="KW-1185">Reference proteome</keyword>
<feature type="domain" description="HD" evidence="1">
    <location>
        <begin position="73"/>
        <end position="138"/>
    </location>
</feature>
<dbReference type="InterPro" id="IPR003607">
    <property type="entry name" value="HD/PDEase_dom"/>
</dbReference>